<feature type="coiled-coil region" evidence="1">
    <location>
        <begin position="131"/>
        <end position="158"/>
    </location>
</feature>
<keyword evidence="6" id="KW-1185">Reference proteome</keyword>
<feature type="transmembrane region" description="Helical" evidence="3">
    <location>
        <begin position="20"/>
        <end position="39"/>
    </location>
</feature>
<evidence type="ECO:0000256" key="3">
    <source>
        <dbReference type="SAM" id="Phobius"/>
    </source>
</evidence>
<dbReference type="InterPro" id="IPR027304">
    <property type="entry name" value="Trigger_fact/SurA_dom_sf"/>
</dbReference>
<dbReference type="Proteomes" id="UP000007384">
    <property type="component" value="Chromosome"/>
</dbReference>
<proteinExistence type="predicted"/>
<dbReference type="SUPFAM" id="SSF109998">
    <property type="entry name" value="Triger factor/SurA peptide-binding domain-like"/>
    <property type="match status" value="1"/>
</dbReference>
<keyword evidence="3" id="KW-0472">Membrane</keyword>
<dbReference type="InterPro" id="IPR046357">
    <property type="entry name" value="PPIase_dom_sf"/>
</dbReference>
<dbReference type="InterPro" id="IPR000297">
    <property type="entry name" value="PPIase_PpiC"/>
</dbReference>
<dbReference type="Gene3D" id="1.10.4030.10">
    <property type="entry name" value="Porin chaperone SurA, peptide-binding domain"/>
    <property type="match status" value="1"/>
</dbReference>
<feature type="compositionally biased region" description="Low complexity" evidence="2">
    <location>
        <begin position="546"/>
        <end position="571"/>
    </location>
</feature>
<dbReference type="GO" id="GO:0003755">
    <property type="term" value="F:peptidyl-prolyl cis-trans isomerase activity"/>
    <property type="evidence" value="ECO:0007669"/>
    <property type="project" value="InterPro"/>
</dbReference>
<evidence type="ECO:0000256" key="2">
    <source>
        <dbReference type="SAM" id="MobiDB-lite"/>
    </source>
</evidence>
<protein>
    <recommendedName>
        <fullName evidence="4">PpiC domain-containing protein</fullName>
    </recommendedName>
</protein>
<dbReference type="STRING" id="771875.Ferpe_1476"/>
<evidence type="ECO:0000256" key="1">
    <source>
        <dbReference type="SAM" id="Coils"/>
    </source>
</evidence>
<sequence>MSKESKDVKLRKHISKWQQVFIWIIAIAFIAGIALWALAVNYTPGSKNIKRTLEETVGYLTKDGTPLKNETYWVFPENVEEVYGNLLAQYGNPSLDPVIEEPYVKTLITVDLLNRKLMLYYAEVNKIKPDKNKVKEEVKKVIDEVKKDNAKLQQIKAQYGSLTNYEKELTRQKEEELTIQAVKDKLGMVTDKEIQDYYNENKQDIIQQYTKAEISYVTFSTKEEMEKFVKSAMEKGITEAASEASLTMTDYTLNKGTLPEELENMIFDATSTLVSFPYNDTYFVFNVKSVQKVDTFENFKKSDAFNEIVTNLKNERFGENFKKWKEENKVAFEIRDPVYKTWYEALTAEGKDLLTTYKKLYEELFTEQEEVKTDIPAEQKAAFLVVADRIAASTDTSFDAVREDVKEFEKKIVLSIYDQVKGSSLEILRRMKEYFPDKKDVAFDYYAKLYDTIKPYLSVGGAYYVMNELFEVYQGFADLAEATDVDIKIRADSYYKLYEMNKLLDDPTTAKGYLQKLKELKPDYSINFDSAEKELEDMIKQKEAEATQQSTETTNESTQTTSESTQNANNE</sequence>
<gene>
    <name evidence="5" type="ordered locus">Ferpe_1476</name>
</gene>
<keyword evidence="3" id="KW-0812">Transmembrane</keyword>
<evidence type="ECO:0000313" key="6">
    <source>
        <dbReference type="Proteomes" id="UP000007384"/>
    </source>
</evidence>
<evidence type="ECO:0000313" key="5">
    <source>
        <dbReference type="EMBL" id="AFG35545.1"/>
    </source>
</evidence>
<dbReference type="Gene3D" id="3.10.50.40">
    <property type="match status" value="1"/>
</dbReference>
<feature type="region of interest" description="Disordered" evidence="2">
    <location>
        <begin position="537"/>
        <end position="571"/>
    </location>
</feature>
<accession>H9UDF2</accession>
<feature type="domain" description="PpiC" evidence="4">
    <location>
        <begin position="189"/>
        <end position="299"/>
    </location>
</feature>
<dbReference type="RefSeq" id="WP_014451982.1">
    <property type="nucleotide sequence ID" value="NC_017095.1"/>
</dbReference>
<dbReference type="eggNOG" id="COG0760">
    <property type="taxonomic scope" value="Bacteria"/>
</dbReference>
<evidence type="ECO:0000259" key="4">
    <source>
        <dbReference type="Pfam" id="PF13145"/>
    </source>
</evidence>
<organism evidence="5 6">
    <name type="scientific">Fervidobacterium pennivorans (strain DSM 9078 / Ven5)</name>
    <dbReference type="NCBI Taxonomy" id="771875"/>
    <lineage>
        <taxon>Bacteria</taxon>
        <taxon>Thermotogati</taxon>
        <taxon>Thermotogota</taxon>
        <taxon>Thermotogae</taxon>
        <taxon>Thermotogales</taxon>
        <taxon>Fervidobacteriaceae</taxon>
        <taxon>Fervidobacterium</taxon>
    </lineage>
</organism>
<dbReference type="AlphaFoldDB" id="H9UDF2"/>
<dbReference type="HOGENOM" id="CLU_030639_0_0_0"/>
<name>H9UDF2_FERPD</name>
<dbReference type="KEGG" id="fpe:Ferpe_1476"/>
<reference evidence="5" key="1">
    <citation type="submission" date="2012-03" db="EMBL/GenBank/DDBJ databases">
        <title>Complete sequence of Fervidobacterium pennivorans DSM 9078.</title>
        <authorList>
            <consortium name="US DOE Joint Genome Institute"/>
            <person name="Lucas S."/>
            <person name="Han J."/>
            <person name="Lapidus A."/>
            <person name="Cheng J.-F."/>
            <person name="Goodwin L."/>
            <person name="Pitluck S."/>
            <person name="Peters L."/>
            <person name="Ovchinnikova G."/>
            <person name="Lu M."/>
            <person name="Detter J.C."/>
            <person name="Han C."/>
            <person name="Tapia R."/>
            <person name="Land M."/>
            <person name="Hauser L."/>
            <person name="Kyrpides N."/>
            <person name="Ivanova N."/>
            <person name="Pagani I."/>
            <person name="Noll K.M."/>
            <person name="Woyke T."/>
        </authorList>
    </citation>
    <scope>NUCLEOTIDE SEQUENCE</scope>
    <source>
        <strain evidence="5">DSM 9078</strain>
    </source>
</reference>
<dbReference type="PATRIC" id="fig|771875.3.peg.1482"/>
<keyword evidence="3" id="KW-1133">Transmembrane helix</keyword>
<dbReference type="OrthoDB" id="14196at2"/>
<keyword evidence="1" id="KW-0175">Coiled coil</keyword>
<dbReference type="Pfam" id="PF13145">
    <property type="entry name" value="Rotamase_2"/>
    <property type="match status" value="1"/>
</dbReference>
<dbReference type="EMBL" id="CP003260">
    <property type="protein sequence ID" value="AFG35545.1"/>
    <property type="molecule type" value="Genomic_DNA"/>
</dbReference>